<keyword evidence="5" id="KW-0378">Hydrolase</keyword>
<evidence type="ECO:0000256" key="6">
    <source>
        <dbReference type="ARBA" id="ARBA00022837"/>
    </source>
</evidence>
<dbReference type="PANTHER" id="PTHR45953:SF1">
    <property type="entry name" value="IDURONATE 2-SULFATASE"/>
    <property type="match status" value="1"/>
</dbReference>
<dbReference type="GO" id="GO:0046872">
    <property type="term" value="F:metal ion binding"/>
    <property type="evidence" value="ECO:0007669"/>
    <property type="project" value="UniProtKB-KW"/>
</dbReference>
<dbReference type="InterPro" id="IPR000917">
    <property type="entry name" value="Sulfatase_N"/>
</dbReference>
<evidence type="ECO:0000256" key="3">
    <source>
        <dbReference type="ARBA" id="ARBA00022723"/>
    </source>
</evidence>
<gene>
    <name evidence="8" type="ORF">FGF67_14090</name>
</gene>
<sequence length="550" mass="62583">MSTTQVICIVFVLCFSCKNFEEPIIQQSKQPNILFIGIDDLRPELGSYGSEIAMSPNMDKLASQGLQFNRAYCQQAICGPSRASLLTGIRPESSGVFHNYIKFREVNPDVITLPQHFKNNGYETVYMGKIFHHGDLDDEKSWSRLPAVDSMTLRGIKEPVGFALEKNIKERNETRKAMIKKYGDVAKYGLAMGQAYECADVPDNTYSDGYNTELAIATLKELVAKNDKPFFLGLGFNKPHLNWVAPKKYWDLYDRSHIKITPQDTMPLNGSQMGLHPSFELRVRSGIPKKGPIDHELAITLKHAYLACVSYVDAQIGKMIEALDEAGVRDNTIIILWSDHGWHLGDMGIWGKATNYEIATRVPMMIWIPNMPKNTQGKATNALVELIDMYPTLADLTGLEIPDHVEGTSFKALIENPEIAWKNAVFSQFPSPALREWGAFPIRPAMRETYFGPLLEEVEERIIAQQGKKWDRNLFENDLMGYAMRTENYRFIVWKDRIHPDKAPVYLELYNHLKDPHESKNIADEEPELVNKLLVEFNKGWKGHTPEIVQ</sequence>
<protein>
    <submittedName>
        <fullName evidence="8">Sulfatase</fullName>
    </submittedName>
</protein>
<dbReference type="AlphaFoldDB" id="A0A5C4SHC0"/>
<evidence type="ECO:0000259" key="7">
    <source>
        <dbReference type="Pfam" id="PF00884"/>
    </source>
</evidence>
<dbReference type="InterPro" id="IPR024607">
    <property type="entry name" value="Sulfatase_CS"/>
</dbReference>
<accession>A0A5C4SHC0</accession>
<dbReference type="Pfam" id="PF00884">
    <property type="entry name" value="Sulfatase"/>
    <property type="match status" value="1"/>
</dbReference>
<dbReference type="SUPFAM" id="SSF53649">
    <property type="entry name" value="Alkaline phosphatase-like"/>
    <property type="match status" value="1"/>
</dbReference>
<dbReference type="PROSITE" id="PS00523">
    <property type="entry name" value="SULFATASE_1"/>
    <property type="match status" value="1"/>
</dbReference>
<proteinExistence type="inferred from homology"/>
<keyword evidence="6" id="KW-0106">Calcium</keyword>
<comment type="similarity">
    <text evidence="2">Belongs to the sulfatase family.</text>
</comment>
<organism evidence="8 9">
    <name type="scientific">Allotamlana fucoidanivorans</name>
    <dbReference type="NCBI Taxonomy" id="2583814"/>
    <lineage>
        <taxon>Bacteria</taxon>
        <taxon>Pseudomonadati</taxon>
        <taxon>Bacteroidota</taxon>
        <taxon>Flavobacteriia</taxon>
        <taxon>Flavobacteriales</taxon>
        <taxon>Flavobacteriaceae</taxon>
        <taxon>Allotamlana</taxon>
    </lineage>
</organism>
<dbReference type="InterPro" id="IPR035874">
    <property type="entry name" value="IDS"/>
</dbReference>
<dbReference type="EMBL" id="VDCS01000014">
    <property type="protein sequence ID" value="TNJ42400.1"/>
    <property type="molecule type" value="Genomic_DNA"/>
</dbReference>
<keyword evidence="4" id="KW-0732">Signal</keyword>
<name>A0A5C4SHC0_9FLAO</name>
<evidence type="ECO:0000256" key="4">
    <source>
        <dbReference type="ARBA" id="ARBA00022729"/>
    </source>
</evidence>
<comment type="cofactor">
    <cofactor evidence="1">
        <name>Ca(2+)</name>
        <dbReference type="ChEBI" id="CHEBI:29108"/>
    </cofactor>
</comment>
<dbReference type="Gene3D" id="3.40.720.10">
    <property type="entry name" value="Alkaline Phosphatase, subunit A"/>
    <property type="match status" value="1"/>
</dbReference>
<dbReference type="RefSeq" id="WP_139698408.1">
    <property type="nucleotide sequence ID" value="NZ_CP074074.1"/>
</dbReference>
<reference evidence="8 9" key="1">
    <citation type="submission" date="2019-05" db="EMBL/GenBank/DDBJ databases">
        <title>Tamlana fucoidanivorans sp. nov., isolated from the surface of algae collected from Fujian province in China.</title>
        <authorList>
            <person name="Li J."/>
        </authorList>
    </citation>
    <scope>NUCLEOTIDE SEQUENCE [LARGE SCALE GENOMIC DNA]</scope>
    <source>
        <strain evidence="8 9">CW2-9</strain>
    </source>
</reference>
<keyword evidence="3" id="KW-0479">Metal-binding</keyword>
<keyword evidence="9" id="KW-1185">Reference proteome</keyword>
<dbReference type="GO" id="GO:0005737">
    <property type="term" value="C:cytoplasm"/>
    <property type="evidence" value="ECO:0007669"/>
    <property type="project" value="TreeGrafter"/>
</dbReference>
<evidence type="ECO:0000256" key="5">
    <source>
        <dbReference type="ARBA" id="ARBA00022801"/>
    </source>
</evidence>
<dbReference type="GO" id="GO:0004423">
    <property type="term" value="F:iduronate-2-sulfatase activity"/>
    <property type="evidence" value="ECO:0007669"/>
    <property type="project" value="InterPro"/>
</dbReference>
<dbReference type="OrthoDB" id="9763552at2"/>
<evidence type="ECO:0000256" key="1">
    <source>
        <dbReference type="ARBA" id="ARBA00001913"/>
    </source>
</evidence>
<dbReference type="Proteomes" id="UP000308713">
    <property type="component" value="Unassembled WGS sequence"/>
</dbReference>
<evidence type="ECO:0000313" key="8">
    <source>
        <dbReference type="EMBL" id="TNJ42400.1"/>
    </source>
</evidence>
<feature type="domain" description="Sulfatase N-terminal" evidence="7">
    <location>
        <begin position="31"/>
        <end position="398"/>
    </location>
</feature>
<evidence type="ECO:0000313" key="9">
    <source>
        <dbReference type="Proteomes" id="UP000308713"/>
    </source>
</evidence>
<dbReference type="PANTHER" id="PTHR45953">
    <property type="entry name" value="IDURONATE 2-SULFATASE"/>
    <property type="match status" value="1"/>
</dbReference>
<evidence type="ECO:0000256" key="2">
    <source>
        <dbReference type="ARBA" id="ARBA00008779"/>
    </source>
</evidence>
<comment type="caution">
    <text evidence="8">The sequence shown here is derived from an EMBL/GenBank/DDBJ whole genome shotgun (WGS) entry which is preliminary data.</text>
</comment>
<dbReference type="CDD" id="cd16030">
    <property type="entry name" value="iduronate-2-sulfatase"/>
    <property type="match status" value="1"/>
</dbReference>
<dbReference type="InterPro" id="IPR017850">
    <property type="entry name" value="Alkaline_phosphatase_core_sf"/>
</dbReference>